<evidence type="ECO:0000256" key="1">
    <source>
        <dbReference type="SAM" id="MobiDB-lite"/>
    </source>
</evidence>
<protein>
    <submittedName>
        <fullName evidence="2">Uncharacterized protein</fullName>
    </submittedName>
</protein>
<proteinExistence type="predicted"/>
<evidence type="ECO:0000313" key="2">
    <source>
        <dbReference type="EMBL" id="KAJ5390595.1"/>
    </source>
</evidence>
<keyword evidence="3" id="KW-1185">Reference proteome</keyword>
<dbReference type="EMBL" id="JAPZBS010000001">
    <property type="protein sequence ID" value="KAJ5390595.1"/>
    <property type="molecule type" value="Genomic_DNA"/>
</dbReference>
<feature type="compositionally biased region" description="Basic and acidic residues" evidence="1">
    <location>
        <begin position="8"/>
        <end position="17"/>
    </location>
</feature>
<reference evidence="2" key="2">
    <citation type="journal article" date="2023" name="IMA Fungus">
        <title>Comparative genomic study of the Penicillium genus elucidates a diverse pangenome and 15 lateral gene transfer events.</title>
        <authorList>
            <person name="Petersen C."/>
            <person name="Sorensen T."/>
            <person name="Nielsen M.R."/>
            <person name="Sondergaard T.E."/>
            <person name="Sorensen J.L."/>
            <person name="Fitzpatrick D.A."/>
            <person name="Frisvad J.C."/>
            <person name="Nielsen K.L."/>
        </authorList>
    </citation>
    <scope>NUCLEOTIDE SEQUENCE</scope>
    <source>
        <strain evidence="2">IBT 29864</strain>
    </source>
</reference>
<dbReference type="GeneID" id="81433771"/>
<accession>A0A9W9VWN9</accession>
<comment type="caution">
    <text evidence="2">The sequence shown here is derived from an EMBL/GenBank/DDBJ whole genome shotgun (WGS) entry which is preliminary data.</text>
</comment>
<feature type="region of interest" description="Disordered" evidence="1">
    <location>
        <begin position="1"/>
        <end position="30"/>
    </location>
</feature>
<name>A0A9W9VWN9_9EURO</name>
<gene>
    <name evidence="2" type="ORF">N7496_001663</name>
</gene>
<dbReference type="RefSeq" id="XP_056561323.1">
    <property type="nucleotide sequence ID" value="XM_056694594.1"/>
</dbReference>
<organism evidence="2 3">
    <name type="scientific">Penicillium cataractarum</name>
    <dbReference type="NCBI Taxonomy" id="2100454"/>
    <lineage>
        <taxon>Eukaryota</taxon>
        <taxon>Fungi</taxon>
        <taxon>Dikarya</taxon>
        <taxon>Ascomycota</taxon>
        <taxon>Pezizomycotina</taxon>
        <taxon>Eurotiomycetes</taxon>
        <taxon>Eurotiomycetidae</taxon>
        <taxon>Eurotiales</taxon>
        <taxon>Aspergillaceae</taxon>
        <taxon>Penicillium</taxon>
    </lineage>
</organism>
<dbReference type="AlphaFoldDB" id="A0A9W9VWN9"/>
<evidence type="ECO:0000313" key="3">
    <source>
        <dbReference type="Proteomes" id="UP001147782"/>
    </source>
</evidence>
<reference evidence="2" key="1">
    <citation type="submission" date="2022-11" db="EMBL/GenBank/DDBJ databases">
        <authorList>
            <person name="Petersen C."/>
        </authorList>
    </citation>
    <scope>NUCLEOTIDE SEQUENCE</scope>
    <source>
        <strain evidence="2">IBT 29864</strain>
    </source>
</reference>
<feature type="compositionally biased region" description="Acidic residues" evidence="1">
    <location>
        <begin position="18"/>
        <end position="28"/>
    </location>
</feature>
<dbReference type="Proteomes" id="UP001147782">
    <property type="component" value="Unassembled WGS sequence"/>
</dbReference>
<sequence length="71" mass="8177">MDEEEGSQEGREGREDVLYQDDGDDDDQDRIRAGTTAAKWEKVNKNCLSLLLVRVKGFFMVEFMLNFDGRS</sequence>